<evidence type="ECO:0000256" key="1">
    <source>
        <dbReference type="ARBA" id="ARBA00005679"/>
    </source>
</evidence>
<keyword evidence="4" id="KW-1185">Reference proteome</keyword>
<dbReference type="VEuPathDB" id="VectorBase:AALB002941"/>
<dbReference type="PANTHER" id="PTHR13234">
    <property type="entry name" value="GAMMA-INTERFERON INDUCIBLE LYSOSOMAL THIOL REDUCTASE GILT"/>
    <property type="match status" value="1"/>
</dbReference>
<accession>A0A182F8W7</accession>
<organism evidence="3 4">
    <name type="scientific">Anopheles albimanus</name>
    <name type="common">New world malaria mosquito</name>
    <dbReference type="NCBI Taxonomy" id="7167"/>
    <lineage>
        <taxon>Eukaryota</taxon>
        <taxon>Metazoa</taxon>
        <taxon>Ecdysozoa</taxon>
        <taxon>Arthropoda</taxon>
        <taxon>Hexapoda</taxon>
        <taxon>Insecta</taxon>
        <taxon>Pterygota</taxon>
        <taxon>Neoptera</taxon>
        <taxon>Endopterygota</taxon>
        <taxon>Diptera</taxon>
        <taxon>Nematocera</taxon>
        <taxon>Culicoidea</taxon>
        <taxon>Culicidae</taxon>
        <taxon>Anophelinae</taxon>
        <taxon>Anopheles</taxon>
    </lineage>
</organism>
<name>A0A182F8W7_ANOAL</name>
<dbReference type="EnsemblMetazoa" id="AALB002941-RA">
    <property type="protein sequence ID" value="AALB002941-PA"/>
    <property type="gene ID" value="AALB002941"/>
</dbReference>
<keyword evidence="2" id="KW-0325">Glycoprotein</keyword>
<dbReference type="GO" id="GO:0016671">
    <property type="term" value="F:oxidoreductase activity, acting on a sulfur group of donors, disulfide as acceptor"/>
    <property type="evidence" value="ECO:0007669"/>
    <property type="project" value="InterPro"/>
</dbReference>
<reference evidence="3" key="2">
    <citation type="submission" date="2022-08" db="UniProtKB">
        <authorList>
            <consortium name="EnsemblMetazoa"/>
        </authorList>
    </citation>
    <scope>IDENTIFICATION</scope>
    <source>
        <strain evidence="3">STECLA/ALBI9_A</strain>
    </source>
</reference>
<dbReference type="STRING" id="7167.A0A182F8W7"/>
<dbReference type="OrthoDB" id="958254at2759"/>
<evidence type="ECO:0008006" key="5">
    <source>
        <dbReference type="Google" id="ProtNLM"/>
    </source>
</evidence>
<evidence type="ECO:0000256" key="2">
    <source>
        <dbReference type="ARBA" id="ARBA00023180"/>
    </source>
</evidence>
<dbReference type="Pfam" id="PF03227">
    <property type="entry name" value="GILT"/>
    <property type="match status" value="1"/>
</dbReference>
<dbReference type="RefSeq" id="XP_035776301.1">
    <property type="nucleotide sequence ID" value="XM_035920408.1"/>
</dbReference>
<dbReference type="Proteomes" id="UP000069272">
    <property type="component" value="Chromosome 2R"/>
</dbReference>
<dbReference type="InterPro" id="IPR004911">
    <property type="entry name" value="Interferon-induced_GILT"/>
</dbReference>
<dbReference type="GeneID" id="118458180"/>
<protein>
    <recommendedName>
        <fullName evidence="5">Gamma-interferon-inducible lysosomal thiol reductase</fullName>
    </recommendedName>
</protein>
<proteinExistence type="inferred from homology"/>
<dbReference type="VEuPathDB" id="VectorBase:AALB20_033050"/>
<evidence type="ECO:0000313" key="4">
    <source>
        <dbReference type="Proteomes" id="UP000069272"/>
    </source>
</evidence>
<dbReference type="PANTHER" id="PTHR13234:SF73">
    <property type="entry name" value="GILT-LIKE PROTEIN 2-RELATED"/>
    <property type="match status" value="1"/>
</dbReference>
<evidence type="ECO:0000313" key="3">
    <source>
        <dbReference type="EnsemblMetazoa" id="AALB002941-PA"/>
    </source>
</evidence>
<sequence>MIRKLVEFELLDLLKVICVGAVLVTYSNRAAASDSNAPTGSNETSKLPITIYYETLCSDSMVFITHQLYPSWLRREKEMKLRLVPFGKSWIDERNNDTPVYHCQHGPRECELNILHGCIFEKLPFDKAFPVVACLMKNFRTSFDRCIEGHTDKKESIKSCSKGQLGATLYKSFANQTDSVHRPLPFVPTIVDDEPYNYYEQDNWLHHFDRKFVERYEAKYGTKL</sequence>
<dbReference type="AlphaFoldDB" id="A0A182F8W7"/>
<reference evidence="3 4" key="1">
    <citation type="journal article" date="2017" name="G3 (Bethesda)">
        <title>The Physical Genome Mapping of Anopheles albimanus Corrected Scaffold Misassemblies and Identified Interarm Rearrangements in Genus Anopheles.</title>
        <authorList>
            <person name="Artemov G.N."/>
            <person name="Peery A.N."/>
            <person name="Jiang X."/>
            <person name="Tu Z."/>
            <person name="Stegniy V.N."/>
            <person name="Sharakhova M.V."/>
            <person name="Sharakhov I.V."/>
        </authorList>
    </citation>
    <scope>NUCLEOTIDE SEQUENCE [LARGE SCALE GENOMIC DNA]</scope>
    <source>
        <strain evidence="3 4">ALBI9_A</strain>
    </source>
</reference>
<comment type="similarity">
    <text evidence="1">Belongs to the GILT family.</text>
</comment>
<dbReference type="KEGG" id="aali:118458180"/>